<sequence length="220" mass="24911">MSGGQRGGGGSAAVRAVASALGINRHEMSNYIQPARSEPPPLFPPLTRSVLPAEECDRQKYMVATKDDLLKFGFRDSPYFLEEKKIGGDVKRYTDKYRETNRTKLQPDWSRIPEELCWQKKNLEQNPSKKRKLDDAMGELVNEKLKRLEENAAEKDEEPEEKQEETSDVEDEEEKERVGDEAVSDDDYLEEDNDYATGYFDNGEGYGAGSDDDLDADGDL</sequence>
<proteinExistence type="inferred from homology"/>
<evidence type="ECO:0000256" key="1">
    <source>
        <dbReference type="ARBA" id="ARBA00004123"/>
    </source>
</evidence>
<dbReference type="PANTHER" id="PTHR15367:SF2">
    <property type="entry name" value="DNA-DIRECTED RNA POLYMERASE III SUBUNIT"/>
    <property type="match status" value="1"/>
</dbReference>
<dbReference type="AlphaFoldDB" id="A0AAF3EVB4"/>
<evidence type="ECO:0000256" key="2">
    <source>
        <dbReference type="ARBA" id="ARBA00008352"/>
    </source>
</evidence>
<feature type="compositionally biased region" description="Acidic residues" evidence="4">
    <location>
        <begin position="155"/>
        <end position="174"/>
    </location>
</feature>
<feature type="compositionally biased region" description="Acidic residues" evidence="4">
    <location>
        <begin position="210"/>
        <end position="220"/>
    </location>
</feature>
<reference evidence="6" key="1">
    <citation type="submission" date="2024-02" db="UniProtKB">
        <authorList>
            <consortium name="WormBaseParasite"/>
        </authorList>
    </citation>
    <scope>IDENTIFICATION</scope>
</reference>
<organism evidence="5 6">
    <name type="scientific">Mesorhabditis belari</name>
    <dbReference type="NCBI Taxonomy" id="2138241"/>
    <lineage>
        <taxon>Eukaryota</taxon>
        <taxon>Metazoa</taxon>
        <taxon>Ecdysozoa</taxon>
        <taxon>Nematoda</taxon>
        <taxon>Chromadorea</taxon>
        <taxon>Rhabditida</taxon>
        <taxon>Rhabditina</taxon>
        <taxon>Rhabditomorpha</taxon>
        <taxon>Rhabditoidea</taxon>
        <taxon>Rhabditidae</taxon>
        <taxon>Mesorhabditinae</taxon>
        <taxon>Mesorhabditis</taxon>
    </lineage>
</organism>
<comment type="similarity">
    <text evidence="2">Belongs to the eukaryotic RPC7 RNA polymerase subunit family.</text>
</comment>
<name>A0AAF3EVB4_9BILA</name>
<feature type="compositionally biased region" description="Basic and acidic residues" evidence="4">
    <location>
        <begin position="142"/>
        <end position="154"/>
    </location>
</feature>
<protein>
    <recommendedName>
        <fullName evidence="7">DNA-directed RNA polymerase III subunit</fullName>
    </recommendedName>
</protein>
<dbReference type="Proteomes" id="UP000887575">
    <property type="component" value="Unassembled WGS sequence"/>
</dbReference>
<feature type="region of interest" description="Disordered" evidence="4">
    <location>
        <begin position="142"/>
        <end position="220"/>
    </location>
</feature>
<accession>A0AAF3EVB4</accession>
<evidence type="ECO:0000256" key="3">
    <source>
        <dbReference type="ARBA" id="ARBA00023242"/>
    </source>
</evidence>
<keyword evidence="5" id="KW-1185">Reference proteome</keyword>
<feature type="compositionally biased region" description="Acidic residues" evidence="4">
    <location>
        <begin position="182"/>
        <end position="194"/>
    </location>
</feature>
<dbReference type="WBParaSite" id="MBELARI_LOCUS18136">
    <property type="protein sequence ID" value="MBELARI_LOCUS18136"/>
    <property type="gene ID" value="MBELARI_LOCUS18136"/>
</dbReference>
<dbReference type="Pfam" id="PF11705">
    <property type="entry name" value="RNA_pol_3_Rpc31"/>
    <property type="match status" value="1"/>
</dbReference>
<evidence type="ECO:0000256" key="4">
    <source>
        <dbReference type="SAM" id="MobiDB-lite"/>
    </source>
</evidence>
<comment type="subcellular location">
    <subcellularLocation>
        <location evidence="1">Nucleus</location>
    </subcellularLocation>
</comment>
<keyword evidence="3" id="KW-0539">Nucleus</keyword>
<dbReference type="InterPro" id="IPR024661">
    <property type="entry name" value="RNA_pol_III_Rpc31"/>
</dbReference>
<evidence type="ECO:0000313" key="6">
    <source>
        <dbReference type="WBParaSite" id="MBELARI_LOCUS18136"/>
    </source>
</evidence>
<dbReference type="GO" id="GO:0005666">
    <property type="term" value="C:RNA polymerase III complex"/>
    <property type="evidence" value="ECO:0007669"/>
    <property type="project" value="TreeGrafter"/>
</dbReference>
<dbReference type="GO" id="GO:0006383">
    <property type="term" value="P:transcription by RNA polymerase III"/>
    <property type="evidence" value="ECO:0007669"/>
    <property type="project" value="InterPro"/>
</dbReference>
<dbReference type="PANTHER" id="PTHR15367">
    <property type="entry name" value="DNA-DIRECTED RNA POLYMERASE III"/>
    <property type="match status" value="1"/>
</dbReference>
<evidence type="ECO:0008006" key="7">
    <source>
        <dbReference type="Google" id="ProtNLM"/>
    </source>
</evidence>
<evidence type="ECO:0000313" key="5">
    <source>
        <dbReference type="Proteomes" id="UP000887575"/>
    </source>
</evidence>